<organism evidence="9 10">
    <name type="scientific">Pichia membranifaciens NRRL Y-2026</name>
    <dbReference type="NCBI Taxonomy" id="763406"/>
    <lineage>
        <taxon>Eukaryota</taxon>
        <taxon>Fungi</taxon>
        <taxon>Dikarya</taxon>
        <taxon>Ascomycota</taxon>
        <taxon>Saccharomycotina</taxon>
        <taxon>Pichiomycetes</taxon>
        <taxon>Pichiales</taxon>
        <taxon>Pichiaceae</taxon>
        <taxon>Pichia</taxon>
    </lineage>
</organism>
<feature type="transmembrane region" description="Helical" evidence="6">
    <location>
        <begin position="353"/>
        <end position="373"/>
    </location>
</feature>
<dbReference type="Proteomes" id="UP000094455">
    <property type="component" value="Unassembled WGS sequence"/>
</dbReference>
<evidence type="ECO:0000313" key="9">
    <source>
        <dbReference type="EMBL" id="ODQ44642.1"/>
    </source>
</evidence>
<feature type="transmembrane region" description="Helical" evidence="6">
    <location>
        <begin position="276"/>
        <end position="301"/>
    </location>
</feature>
<proteinExistence type="inferred from homology"/>
<dbReference type="STRING" id="763406.A0A1E3NEU2"/>
<feature type="domain" description="Yip1" evidence="8">
    <location>
        <begin position="186"/>
        <end position="341"/>
    </location>
</feature>
<feature type="transmembrane region" description="Helical" evidence="6">
    <location>
        <begin position="308"/>
        <end position="329"/>
    </location>
</feature>
<feature type="transmembrane region" description="Helical" evidence="6">
    <location>
        <begin position="234"/>
        <end position="256"/>
    </location>
</feature>
<evidence type="ECO:0000256" key="1">
    <source>
        <dbReference type="ARBA" id="ARBA00004141"/>
    </source>
</evidence>
<sequence length="374" mass="40685">MSSKSKYQKVDTTDNFHVGPDLMDDDDDDIFITPDIEAPKSHLPPKAQKTEAPKPQPAVNTARPAVGTSANANASQGGSFFNLSSFITPQLPSFVQIETRERPFSGGNTLDESVLTTLHRDLMTIGDKLLSILWPLRLRQSLIAVKKISNRFSPGSGDVEDSIGGSGGVGDSSTSLGSGGEEYTSETMGKIRDWDLWGPLVINLGFSLIITYLQTRSLNTGGENSRGKDASSQTFSAAFTLIWASLAVLSINIQLLSPVQQKLENGGMTNGVVGLSFFQCISLLSYALFPIALGGMSSIFIPFKFVRLIINVVMLFWALLCTWLIMAIASNCKRKGSLTLVANDDDNQGDQRIFLMVYPVFLVFGLFSWFCVIV</sequence>
<keyword evidence="3 6" id="KW-0812">Transmembrane</keyword>
<feature type="region of interest" description="Disordered" evidence="7">
    <location>
        <begin position="155"/>
        <end position="182"/>
    </location>
</feature>
<feature type="transmembrane region" description="Helical" evidence="6">
    <location>
        <begin position="196"/>
        <end position="213"/>
    </location>
</feature>
<dbReference type="GO" id="GO:0005802">
    <property type="term" value="C:trans-Golgi network"/>
    <property type="evidence" value="ECO:0007669"/>
    <property type="project" value="TreeGrafter"/>
</dbReference>
<evidence type="ECO:0000256" key="6">
    <source>
        <dbReference type="RuleBase" id="RU361264"/>
    </source>
</evidence>
<comment type="similarity">
    <text evidence="2 6">Belongs to the YIP1 family.</text>
</comment>
<feature type="compositionally biased region" description="Low complexity" evidence="7">
    <location>
        <begin position="171"/>
        <end position="182"/>
    </location>
</feature>
<dbReference type="InterPro" id="IPR006977">
    <property type="entry name" value="Yip1_dom"/>
</dbReference>
<keyword evidence="10" id="KW-1185">Reference proteome</keyword>
<dbReference type="GO" id="GO:0006888">
    <property type="term" value="P:endoplasmic reticulum to Golgi vesicle-mediated transport"/>
    <property type="evidence" value="ECO:0007669"/>
    <property type="project" value="InterPro"/>
</dbReference>
<name>A0A1E3NEU2_9ASCO</name>
<dbReference type="PANTHER" id="PTHR21236">
    <property type="entry name" value="GOLGI MEMBRANE PROTEIN YIP1"/>
    <property type="match status" value="1"/>
</dbReference>
<evidence type="ECO:0000313" key="10">
    <source>
        <dbReference type="Proteomes" id="UP000094455"/>
    </source>
</evidence>
<dbReference type="GeneID" id="30181433"/>
<evidence type="ECO:0000256" key="7">
    <source>
        <dbReference type="SAM" id="MobiDB-lite"/>
    </source>
</evidence>
<dbReference type="InterPro" id="IPR045231">
    <property type="entry name" value="Yip1/4-like"/>
</dbReference>
<reference evidence="9 10" key="1">
    <citation type="journal article" date="2016" name="Proc. Natl. Acad. Sci. U.S.A.">
        <title>Comparative genomics of biotechnologically important yeasts.</title>
        <authorList>
            <person name="Riley R."/>
            <person name="Haridas S."/>
            <person name="Wolfe K.H."/>
            <person name="Lopes M.R."/>
            <person name="Hittinger C.T."/>
            <person name="Goeker M."/>
            <person name="Salamov A.A."/>
            <person name="Wisecaver J.H."/>
            <person name="Long T.M."/>
            <person name="Calvey C.H."/>
            <person name="Aerts A.L."/>
            <person name="Barry K.W."/>
            <person name="Choi C."/>
            <person name="Clum A."/>
            <person name="Coughlan A.Y."/>
            <person name="Deshpande S."/>
            <person name="Douglass A.P."/>
            <person name="Hanson S.J."/>
            <person name="Klenk H.-P."/>
            <person name="LaButti K.M."/>
            <person name="Lapidus A."/>
            <person name="Lindquist E.A."/>
            <person name="Lipzen A.M."/>
            <person name="Meier-Kolthoff J.P."/>
            <person name="Ohm R.A."/>
            <person name="Otillar R.P."/>
            <person name="Pangilinan J.L."/>
            <person name="Peng Y."/>
            <person name="Rokas A."/>
            <person name="Rosa C.A."/>
            <person name="Scheuner C."/>
            <person name="Sibirny A.A."/>
            <person name="Slot J.C."/>
            <person name="Stielow J.B."/>
            <person name="Sun H."/>
            <person name="Kurtzman C.P."/>
            <person name="Blackwell M."/>
            <person name="Grigoriev I.V."/>
            <person name="Jeffries T.W."/>
        </authorList>
    </citation>
    <scope>NUCLEOTIDE SEQUENCE [LARGE SCALE GENOMIC DNA]</scope>
    <source>
        <strain evidence="9 10">NRRL Y-2026</strain>
    </source>
</reference>
<gene>
    <name evidence="9" type="ORF">PICMEDRAFT_74355</name>
</gene>
<evidence type="ECO:0000259" key="8">
    <source>
        <dbReference type="Pfam" id="PF04893"/>
    </source>
</evidence>
<protein>
    <recommendedName>
        <fullName evidence="6">Protein YIP</fullName>
    </recommendedName>
</protein>
<keyword evidence="5 6" id="KW-0472">Membrane</keyword>
<dbReference type="RefSeq" id="XP_019015755.1">
    <property type="nucleotide sequence ID" value="XM_019164746.1"/>
</dbReference>
<evidence type="ECO:0000256" key="2">
    <source>
        <dbReference type="ARBA" id="ARBA00010596"/>
    </source>
</evidence>
<feature type="region of interest" description="Disordered" evidence="7">
    <location>
        <begin position="1"/>
        <end position="63"/>
    </location>
</feature>
<dbReference type="GO" id="GO:0000139">
    <property type="term" value="C:Golgi membrane"/>
    <property type="evidence" value="ECO:0007669"/>
    <property type="project" value="UniProtKB-SubCell"/>
</dbReference>
<comment type="subcellular location">
    <subcellularLocation>
        <location evidence="6">Golgi apparatus membrane</location>
        <topology evidence="6">Multi-pass membrane protein</topology>
    </subcellularLocation>
    <subcellularLocation>
        <location evidence="1">Membrane</location>
        <topology evidence="1">Multi-pass membrane protein</topology>
    </subcellularLocation>
</comment>
<dbReference type="EMBL" id="KV454006">
    <property type="protein sequence ID" value="ODQ44642.1"/>
    <property type="molecule type" value="Genomic_DNA"/>
</dbReference>
<dbReference type="PANTHER" id="PTHR21236:SF1">
    <property type="entry name" value="PROTEIN YIPF6"/>
    <property type="match status" value="1"/>
</dbReference>
<dbReference type="OrthoDB" id="411251at2759"/>
<evidence type="ECO:0000256" key="3">
    <source>
        <dbReference type="ARBA" id="ARBA00022692"/>
    </source>
</evidence>
<keyword evidence="4 6" id="KW-1133">Transmembrane helix</keyword>
<dbReference type="Pfam" id="PF04893">
    <property type="entry name" value="Yip1"/>
    <property type="match status" value="1"/>
</dbReference>
<dbReference type="AlphaFoldDB" id="A0A1E3NEU2"/>
<evidence type="ECO:0000256" key="5">
    <source>
        <dbReference type="ARBA" id="ARBA00023136"/>
    </source>
</evidence>
<accession>A0A1E3NEU2</accession>
<evidence type="ECO:0000256" key="4">
    <source>
        <dbReference type="ARBA" id="ARBA00022989"/>
    </source>
</evidence>